<dbReference type="RefSeq" id="WP_156089720.1">
    <property type="nucleotide sequence ID" value="NZ_CP073767.1"/>
</dbReference>
<dbReference type="KEGG" id="daur:Daura_11095"/>
<keyword evidence="2" id="KW-1185">Reference proteome</keyword>
<evidence type="ECO:0000313" key="2">
    <source>
        <dbReference type="Proteomes" id="UP001058003"/>
    </source>
</evidence>
<evidence type="ECO:0000313" key="1">
    <source>
        <dbReference type="EMBL" id="UWZ56664.1"/>
    </source>
</evidence>
<gene>
    <name evidence="1" type="ORF">Daura_11095</name>
</gene>
<reference evidence="1" key="1">
    <citation type="submission" date="2021-04" db="EMBL/GenBank/DDBJ databases">
        <title>Dactylosporangium aurantiacum NRRL B-8018 full assembly.</title>
        <authorList>
            <person name="Hartkoorn R.C."/>
            <person name="Beaudoing E."/>
            <person name="Hot D."/>
        </authorList>
    </citation>
    <scope>NUCLEOTIDE SEQUENCE</scope>
    <source>
        <strain evidence="1">NRRL B-8018</strain>
    </source>
</reference>
<proteinExistence type="predicted"/>
<dbReference type="Proteomes" id="UP001058003">
    <property type="component" value="Chromosome"/>
</dbReference>
<dbReference type="AlphaFoldDB" id="A0A9Q9MHE3"/>
<organism evidence="1 2">
    <name type="scientific">Dactylosporangium aurantiacum</name>
    <dbReference type="NCBI Taxonomy" id="35754"/>
    <lineage>
        <taxon>Bacteria</taxon>
        <taxon>Bacillati</taxon>
        <taxon>Actinomycetota</taxon>
        <taxon>Actinomycetes</taxon>
        <taxon>Micromonosporales</taxon>
        <taxon>Micromonosporaceae</taxon>
        <taxon>Dactylosporangium</taxon>
    </lineage>
</organism>
<dbReference type="OrthoDB" id="9994485at2"/>
<dbReference type="EMBL" id="CP073767">
    <property type="protein sequence ID" value="UWZ56664.1"/>
    <property type="molecule type" value="Genomic_DNA"/>
</dbReference>
<accession>A0A9Q9MHE3</accession>
<name>A0A9Q9MHE3_9ACTN</name>
<protein>
    <submittedName>
        <fullName evidence="1">Uncharacterized protein</fullName>
    </submittedName>
</protein>
<sequence>MAAECGIDDCGVLAVGRCRDCRTAFCMSHQGRNPATGDGYAALCEPCAARRHAAAGTDRTTGESARDVGPVQRLGDDQRWIMSGQAVRDLTTKGVAALPVIEQRRRTVKLRFGGERVEIDEIEVGTLWLAGRFEWTRPVEGVAETREWNTGLLAEPRGGYPVAAFRHAVARCRVTELGATLVRDGGAELEARAVPLIAQAVRRLLR</sequence>